<gene>
    <name evidence="1" type="ORF">OCK74_14935</name>
</gene>
<proteinExistence type="predicted"/>
<evidence type="ECO:0000313" key="2">
    <source>
        <dbReference type="Proteomes" id="UP001155483"/>
    </source>
</evidence>
<reference evidence="1" key="2">
    <citation type="submission" date="2023-04" db="EMBL/GenBank/DDBJ databases">
        <title>Paracnuella aquatica gen. nov., sp. nov., a member of the family Chitinophagaceae isolated from a hot spring.</title>
        <authorList>
            <person name="Wang C."/>
        </authorList>
    </citation>
    <scope>NUCLEOTIDE SEQUENCE</scope>
    <source>
        <strain evidence="1">LB-8</strain>
    </source>
</reference>
<name>A0A9X2XW03_9BACT</name>
<keyword evidence="2" id="KW-1185">Reference proteome</keyword>
<sequence length="248" mass="29224">MRNQVLNELKDIKNILAQLVGTADLQLEEQFSKEAIDKAAKVYQKLQIERGEWVGDSDISKFIRSAPYRPGSFLIKELGFTAYFRKGHNFYFQKKALQALAEELKQRNVNLARYIELKADQEKFKKTISKVSSSKGRKSKKPYEFPSDVKDITTSPIPVPSVELVREDLKRLKEEFFECKLSEYIDIYNGNHAMMKFIYHFEKYIKPEVKRRCKKWVDSFNYANHALELITKKKEIFVPVKEEDMYQL</sequence>
<reference evidence="1" key="1">
    <citation type="submission" date="2022-09" db="EMBL/GenBank/DDBJ databases">
        <authorList>
            <person name="Yuan C."/>
            <person name="Ke Z."/>
        </authorList>
    </citation>
    <scope>NUCLEOTIDE SEQUENCE</scope>
    <source>
        <strain evidence="1">LB-8</strain>
    </source>
</reference>
<comment type="caution">
    <text evidence="1">The sequence shown here is derived from an EMBL/GenBank/DDBJ whole genome shotgun (WGS) entry which is preliminary data.</text>
</comment>
<evidence type="ECO:0000313" key="1">
    <source>
        <dbReference type="EMBL" id="MCU7550414.1"/>
    </source>
</evidence>
<dbReference type="Proteomes" id="UP001155483">
    <property type="component" value="Unassembled WGS sequence"/>
</dbReference>
<accession>A0A9X2XW03</accession>
<dbReference type="AlphaFoldDB" id="A0A9X2XW03"/>
<organism evidence="1 2">
    <name type="scientific">Paraflavisolibacter caeni</name>
    <dbReference type="NCBI Taxonomy" id="2982496"/>
    <lineage>
        <taxon>Bacteria</taxon>
        <taxon>Pseudomonadati</taxon>
        <taxon>Bacteroidota</taxon>
        <taxon>Chitinophagia</taxon>
        <taxon>Chitinophagales</taxon>
        <taxon>Chitinophagaceae</taxon>
        <taxon>Paraflavisolibacter</taxon>
    </lineage>
</organism>
<protein>
    <submittedName>
        <fullName evidence="1">Uncharacterized protein</fullName>
    </submittedName>
</protein>
<dbReference type="RefSeq" id="WP_279297854.1">
    <property type="nucleotide sequence ID" value="NZ_JAOTIF010000012.1"/>
</dbReference>
<dbReference type="EMBL" id="JAOTIF010000012">
    <property type="protein sequence ID" value="MCU7550414.1"/>
    <property type="molecule type" value="Genomic_DNA"/>
</dbReference>